<protein>
    <recommendedName>
        <fullName evidence="1">TNase-like domain-containing protein</fullName>
    </recommendedName>
</protein>
<organism evidence="2 3">
    <name type="scientific">Candidatus Gottesmanbacteria bacterium RIFCSPHIGHO2_02_FULL_40_13</name>
    <dbReference type="NCBI Taxonomy" id="1798384"/>
    <lineage>
        <taxon>Bacteria</taxon>
        <taxon>Candidatus Gottesmaniibacteriota</taxon>
    </lineage>
</organism>
<dbReference type="STRING" id="1798384.A3D03_04660"/>
<dbReference type="InterPro" id="IPR016071">
    <property type="entry name" value="Staphylococal_nuclease_OB-fold"/>
</dbReference>
<feature type="domain" description="TNase-like" evidence="1">
    <location>
        <begin position="30"/>
        <end position="168"/>
    </location>
</feature>
<evidence type="ECO:0000313" key="3">
    <source>
        <dbReference type="Proteomes" id="UP000177092"/>
    </source>
</evidence>
<name>A0A1F6ACS8_9BACT</name>
<dbReference type="AlphaFoldDB" id="A0A1F6ACS8"/>
<dbReference type="InterPro" id="IPR035437">
    <property type="entry name" value="SNase_OB-fold_sf"/>
</dbReference>
<proteinExistence type="predicted"/>
<sequence>MIKLKKSWLIILLSFFLLSLILNLVFIYDSWHRNIVVKVVDGDSLDLADGRRIRLLGIDTPEKENCMYDQARAFLQKLASGKHVRLKNSVKDSYGRLLANVIVEDFPVWINYLNWRYFSNKSLHPYPDPDPYLNRGLIVAGLARDTGSKILKQAEIFSKDRQLGIWSGECIQLAPANSDCQIKGNIRQDVKSYYLPDCPNYQQVIVNTAYGDNWFCSVDEATKAGFSKSPGCR</sequence>
<comment type="caution">
    <text evidence="2">The sequence shown here is derived from an EMBL/GenBank/DDBJ whole genome shotgun (WGS) entry which is preliminary data.</text>
</comment>
<dbReference type="Gene3D" id="2.40.50.90">
    <property type="match status" value="1"/>
</dbReference>
<dbReference type="SMART" id="SM00318">
    <property type="entry name" value="SNc"/>
    <property type="match status" value="1"/>
</dbReference>
<dbReference type="EMBL" id="MFJN01000007">
    <property type="protein sequence ID" value="OGG22213.1"/>
    <property type="molecule type" value="Genomic_DNA"/>
</dbReference>
<dbReference type="Pfam" id="PF00565">
    <property type="entry name" value="SNase"/>
    <property type="match status" value="1"/>
</dbReference>
<evidence type="ECO:0000313" key="2">
    <source>
        <dbReference type="EMBL" id="OGG22213.1"/>
    </source>
</evidence>
<reference evidence="2 3" key="1">
    <citation type="journal article" date="2016" name="Nat. Commun.">
        <title>Thousands of microbial genomes shed light on interconnected biogeochemical processes in an aquifer system.</title>
        <authorList>
            <person name="Anantharaman K."/>
            <person name="Brown C.T."/>
            <person name="Hug L.A."/>
            <person name="Sharon I."/>
            <person name="Castelle C.J."/>
            <person name="Probst A.J."/>
            <person name="Thomas B.C."/>
            <person name="Singh A."/>
            <person name="Wilkins M.J."/>
            <person name="Karaoz U."/>
            <person name="Brodie E.L."/>
            <person name="Williams K.H."/>
            <person name="Hubbard S.S."/>
            <person name="Banfield J.F."/>
        </authorList>
    </citation>
    <scope>NUCLEOTIDE SEQUENCE [LARGE SCALE GENOMIC DNA]</scope>
</reference>
<dbReference type="PROSITE" id="PS50830">
    <property type="entry name" value="TNASE_3"/>
    <property type="match status" value="1"/>
</dbReference>
<gene>
    <name evidence="2" type="ORF">A3D03_04660</name>
</gene>
<dbReference type="Proteomes" id="UP000177092">
    <property type="component" value="Unassembled WGS sequence"/>
</dbReference>
<dbReference type="SUPFAM" id="SSF50199">
    <property type="entry name" value="Staphylococcal nuclease"/>
    <property type="match status" value="1"/>
</dbReference>
<evidence type="ECO:0000259" key="1">
    <source>
        <dbReference type="PROSITE" id="PS50830"/>
    </source>
</evidence>
<accession>A0A1F6ACS8</accession>